<organism evidence="9 10">
    <name type="scientific">Novispirillum itersonii</name>
    <name type="common">Aquaspirillum itersonii</name>
    <dbReference type="NCBI Taxonomy" id="189"/>
    <lineage>
        <taxon>Bacteria</taxon>
        <taxon>Pseudomonadati</taxon>
        <taxon>Pseudomonadota</taxon>
        <taxon>Alphaproteobacteria</taxon>
        <taxon>Rhodospirillales</taxon>
        <taxon>Novispirillaceae</taxon>
        <taxon>Novispirillum</taxon>
    </lineage>
</organism>
<evidence type="ECO:0000256" key="8">
    <source>
        <dbReference type="SAM" id="Phobius"/>
    </source>
</evidence>
<keyword evidence="5 8" id="KW-1133">Transmembrane helix</keyword>
<evidence type="ECO:0000256" key="2">
    <source>
        <dbReference type="ARBA" id="ARBA00008806"/>
    </source>
</evidence>
<evidence type="ECO:0000256" key="5">
    <source>
        <dbReference type="ARBA" id="ARBA00022989"/>
    </source>
</evidence>
<evidence type="ECO:0000256" key="1">
    <source>
        <dbReference type="ARBA" id="ARBA00004651"/>
    </source>
</evidence>
<feature type="transmembrane region" description="Helical" evidence="8">
    <location>
        <begin position="58"/>
        <end position="79"/>
    </location>
</feature>
<evidence type="ECO:0000256" key="7">
    <source>
        <dbReference type="SAM" id="MobiDB-lite"/>
    </source>
</evidence>
<feature type="region of interest" description="Disordered" evidence="7">
    <location>
        <begin position="587"/>
        <end position="606"/>
    </location>
</feature>
<accession>A0A7W9ZJ32</accession>
<dbReference type="CDD" id="cd01127">
    <property type="entry name" value="TrwB_TraG_TraD_VirD4"/>
    <property type="match status" value="2"/>
</dbReference>
<dbReference type="Pfam" id="PF02534">
    <property type="entry name" value="T4SS-DNA_transf"/>
    <property type="match status" value="1"/>
</dbReference>
<comment type="caution">
    <text evidence="9">The sequence shown here is derived from an EMBL/GenBank/DDBJ whole genome shotgun (WGS) entry which is preliminary data.</text>
</comment>
<name>A0A7W9ZJ32_NOVIT</name>
<dbReference type="AlphaFoldDB" id="A0A7W9ZJ32"/>
<evidence type="ECO:0000313" key="10">
    <source>
        <dbReference type="Proteomes" id="UP000544872"/>
    </source>
</evidence>
<evidence type="ECO:0000256" key="3">
    <source>
        <dbReference type="ARBA" id="ARBA00022475"/>
    </source>
</evidence>
<proteinExistence type="inferred from homology"/>
<dbReference type="SUPFAM" id="SSF52540">
    <property type="entry name" value="P-loop containing nucleoside triphosphate hydrolases"/>
    <property type="match status" value="1"/>
</dbReference>
<keyword evidence="10" id="KW-1185">Reference proteome</keyword>
<comment type="similarity">
    <text evidence="2">Belongs to the VirD4/TraG family.</text>
</comment>
<feature type="transmembrane region" description="Helical" evidence="8">
    <location>
        <begin position="12"/>
        <end position="33"/>
    </location>
</feature>
<dbReference type="InterPro" id="IPR003688">
    <property type="entry name" value="TraG/VirD4"/>
</dbReference>
<keyword evidence="4 8" id="KW-0812">Transmembrane</keyword>
<dbReference type="InterPro" id="IPR027417">
    <property type="entry name" value="P-loop_NTPase"/>
</dbReference>
<evidence type="ECO:0000256" key="4">
    <source>
        <dbReference type="ARBA" id="ARBA00022692"/>
    </source>
</evidence>
<dbReference type="Proteomes" id="UP000544872">
    <property type="component" value="Unassembled WGS sequence"/>
</dbReference>
<gene>
    <name evidence="9" type="ORF">FHS48_003875</name>
</gene>
<dbReference type="EMBL" id="JACIIX010000024">
    <property type="protein sequence ID" value="MBB6212421.1"/>
    <property type="molecule type" value="Genomic_DNA"/>
</dbReference>
<evidence type="ECO:0000256" key="6">
    <source>
        <dbReference type="ARBA" id="ARBA00023136"/>
    </source>
</evidence>
<dbReference type="RefSeq" id="WP_260402600.1">
    <property type="nucleotide sequence ID" value="NZ_JACIIX010000024.1"/>
</dbReference>
<dbReference type="Gene3D" id="3.40.50.300">
    <property type="entry name" value="P-loop containing nucleotide triphosphate hydrolases"/>
    <property type="match status" value="1"/>
</dbReference>
<dbReference type="PANTHER" id="PTHR37937:SF1">
    <property type="entry name" value="CONJUGATIVE TRANSFER: DNA TRANSPORT"/>
    <property type="match status" value="1"/>
</dbReference>
<dbReference type="InterPro" id="IPR051539">
    <property type="entry name" value="T4SS-coupling_protein"/>
</dbReference>
<keyword evidence="6 8" id="KW-0472">Membrane</keyword>
<dbReference type="PANTHER" id="PTHR37937">
    <property type="entry name" value="CONJUGATIVE TRANSFER: DNA TRANSPORT"/>
    <property type="match status" value="1"/>
</dbReference>
<protein>
    <submittedName>
        <fullName evidence="9">Type IV secretion system protein VirD4</fullName>
    </submittedName>
</protein>
<sequence>MIMDRILERAVFIAVILSSWAALLGLWWAQIGFDPSDIKWWKWLIASLNHPAGLPQPMVWAAWGCLAGGLVLLIIAMAVMRQARNRTVSGGFKSNELHGTARWATHKDVKKSGLLSKKAQTGAVVGGWIQGKTHHQLRHIGPEHVLCFAPTRSGKGVSLILPTLLSWTDSVLVLDIKGENYALTAGWRAKLGHRILKFDPASQTGCARYNPLAEIRLGTGREIADCQNIAGIIVDPEGTGLKDFWMKEGWAWLSTAILHVVYRVHLTENRKASLADVRAFMSKAPPVETGGSGEDAPDYTAMFAASFESLLVEMLNFDHQNPVINQAVQDGIGNMLKKAQSERSGVHSSAVTGLGLWADPIVAANTGDSDWTVADLMNGTKAAALYLVVPPSDIERLRPLMRIMVTQIVGRLTESMAFADGSSVKGYRHRLLMLLDEFTSIGKVDVLEKAIAFVAGYGIKVYLIVQDIAQLYSVYGKDEGITGNCHVRVAFAPNRPETGEYLSKLAGKTTVIQAKRSRSDKSVSDGVQETARPLLTVDEAMRLPAIREEGDRIIPGDVLTFIAGQNPIRGTQYLYFQDADLLGRAKIPAPTPEDAARQKDATNAAA</sequence>
<keyword evidence="3" id="KW-1003">Cell membrane</keyword>
<evidence type="ECO:0000313" key="9">
    <source>
        <dbReference type="EMBL" id="MBB6212421.1"/>
    </source>
</evidence>
<comment type="subcellular location">
    <subcellularLocation>
        <location evidence="1">Cell membrane</location>
        <topology evidence="1">Multi-pass membrane protein</topology>
    </subcellularLocation>
</comment>
<dbReference type="GO" id="GO:0005886">
    <property type="term" value="C:plasma membrane"/>
    <property type="evidence" value="ECO:0007669"/>
    <property type="project" value="UniProtKB-SubCell"/>
</dbReference>
<reference evidence="9 10" key="1">
    <citation type="submission" date="2020-08" db="EMBL/GenBank/DDBJ databases">
        <title>Genomic Encyclopedia of Type Strains, Phase IV (KMG-IV): sequencing the most valuable type-strain genomes for metagenomic binning, comparative biology and taxonomic classification.</title>
        <authorList>
            <person name="Goeker M."/>
        </authorList>
    </citation>
    <scope>NUCLEOTIDE SEQUENCE [LARGE SCALE GENOMIC DNA]</scope>
    <source>
        <strain evidence="9 10">DSM 11590</strain>
    </source>
</reference>